<evidence type="ECO:0000256" key="4">
    <source>
        <dbReference type="ARBA" id="ARBA00011575"/>
    </source>
</evidence>
<evidence type="ECO:0000259" key="16">
    <source>
        <dbReference type="Pfam" id="PF00425"/>
    </source>
</evidence>
<evidence type="ECO:0000256" key="3">
    <source>
        <dbReference type="ARBA" id="ARBA00009562"/>
    </source>
</evidence>
<evidence type="ECO:0000256" key="5">
    <source>
        <dbReference type="ARBA" id="ARBA00012266"/>
    </source>
</evidence>
<feature type="region of interest" description="Disordered" evidence="15">
    <location>
        <begin position="460"/>
        <end position="520"/>
    </location>
</feature>
<organism evidence="18 19">
    <name type="scientific">Geodia barretti</name>
    <name type="common">Barrett's horny sponge</name>
    <dbReference type="NCBI Taxonomy" id="519541"/>
    <lineage>
        <taxon>Eukaryota</taxon>
        <taxon>Metazoa</taxon>
        <taxon>Porifera</taxon>
        <taxon>Demospongiae</taxon>
        <taxon>Heteroscleromorpha</taxon>
        <taxon>Tetractinellida</taxon>
        <taxon>Astrophorina</taxon>
        <taxon>Geodiidae</taxon>
        <taxon>Geodia</taxon>
    </lineage>
</organism>
<keyword evidence="9" id="KW-0822">Tryptophan biosynthesis</keyword>
<keyword evidence="11" id="KW-0057">Aromatic amino acid biosynthesis</keyword>
<comment type="catalytic activity">
    <reaction evidence="14">
        <text>chorismate + L-glutamine = anthranilate + pyruvate + L-glutamate + H(+)</text>
        <dbReference type="Rhea" id="RHEA:21732"/>
        <dbReference type="ChEBI" id="CHEBI:15361"/>
        <dbReference type="ChEBI" id="CHEBI:15378"/>
        <dbReference type="ChEBI" id="CHEBI:16567"/>
        <dbReference type="ChEBI" id="CHEBI:29748"/>
        <dbReference type="ChEBI" id="CHEBI:29985"/>
        <dbReference type="ChEBI" id="CHEBI:58359"/>
        <dbReference type="EC" id="4.1.3.27"/>
    </reaction>
</comment>
<comment type="similarity">
    <text evidence="3">Belongs to the anthranilate synthase component I family.</text>
</comment>
<dbReference type="PANTHER" id="PTHR11236:SF48">
    <property type="entry name" value="ISOCHORISMATE SYNTHASE MENF"/>
    <property type="match status" value="1"/>
</dbReference>
<dbReference type="Gene3D" id="3.60.120.10">
    <property type="entry name" value="Anthranilate synthase"/>
    <property type="match status" value="1"/>
</dbReference>
<protein>
    <recommendedName>
        <fullName evidence="6">Anthranilate synthase component 1</fullName>
        <ecNumber evidence="5">4.1.3.27</ecNumber>
    </recommendedName>
</protein>
<evidence type="ECO:0000256" key="8">
    <source>
        <dbReference type="ARBA" id="ARBA00022723"/>
    </source>
</evidence>
<evidence type="ECO:0000256" key="1">
    <source>
        <dbReference type="ARBA" id="ARBA00001946"/>
    </source>
</evidence>
<dbReference type="GO" id="GO:0046872">
    <property type="term" value="F:metal ion binding"/>
    <property type="evidence" value="ECO:0007669"/>
    <property type="project" value="UniProtKB-KW"/>
</dbReference>
<comment type="function">
    <text evidence="13">Part of a heterotetrameric complex that catalyzes the two-step biosynthesis of anthranilate, an intermediate in the biosynthesis of L-tryptophan. In the first step, the glutamine-binding beta subunit (TrpG) of anthranilate synthase (AS) provides the glutamine amidotransferase activity which generates ammonia as a substrate that, along with chorismate, is used in the second step, catalyzed by the large alpha subunit of AS (TrpE) to produce anthranilate. In the absence of TrpG, TrpE can synthesize anthranilate directly from chorismate and high concentrations of ammonia.</text>
</comment>
<feature type="compositionally biased region" description="Basic and acidic residues" evidence="15">
    <location>
        <begin position="470"/>
        <end position="479"/>
    </location>
</feature>
<keyword evidence="12" id="KW-0456">Lyase</keyword>
<dbReference type="InterPro" id="IPR015890">
    <property type="entry name" value="Chorismate_C"/>
</dbReference>
<feature type="domain" description="Chorismate-utilising enzyme C-terminal" evidence="16">
    <location>
        <begin position="221"/>
        <end position="474"/>
    </location>
</feature>
<name>A0AA35WPT2_GEOBA</name>
<dbReference type="EMBL" id="CASHTH010001945">
    <property type="protein sequence ID" value="CAI8022210.1"/>
    <property type="molecule type" value="Genomic_DNA"/>
</dbReference>
<proteinExistence type="inferred from homology"/>
<comment type="subunit">
    <text evidence="4">Heterotetramer consisting of two non-identical subunits: a beta subunit (TrpG) and a large alpha subunit (TrpE).</text>
</comment>
<dbReference type="InterPro" id="IPR019999">
    <property type="entry name" value="Anth_synth_I-like"/>
</dbReference>
<dbReference type="InterPro" id="IPR005801">
    <property type="entry name" value="ADC_synthase"/>
</dbReference>
<evidence type="ECO:0000256" key="11">
    <source>
        <dbReference type="ARBA" id="ARBA00023141"/>
    </source>
</evidence>
<evidence type="ECO:0000256" key="12">
    <source>
        <dbReference type="ARBA" id="ARBA00023239"/>
    </source>
</evidence>
<evidence type="ECO:0000256" key="9">
    <source>
        <dbReference type="ARBA" id="ARBA00022822"/>
    </source>
</evidence>
<dbReference type="Pfam" id="PF00425">
    <property type="entry name" value="Chorismate_bind"/>
    <property type="match status" value="1"/>
</dbReference>
<dbReference type="PRINTS" id="PR00095">
    <property type="entry name" value="ANTSNTHASEI"/>
</dbReference>
<reference evidence="18" key="1">
    <citation type="submission" date="2023-03" db="EMBL/GenBank/DDBJ databases">
        <authorList>
            <person name="Steffen K."/>
            <person name="Cardenas P."/>
        </authorList>
    </citation>
    <scope>NUCLEOTIDE SEQUENCE</scope>
</reference>
<accession>A0AA35WPT2</accession>
<evidence type="ECO:0000256" key="13">
    <source>
        <dbReference type="ARBA" id="ARBA00025634"/>
    </source>
</evidence>
<feature type="non-terminal residue" evidence="18">
    <location>
        <position position="1"/>
    </location>
</feature>
<dbReference type="AlphaFoldDB" id="A0AA35WPT2"/>
<evidence type="ECO:0000256" key="7">
    <source>
        <dbReference type="ARBA" id="ARBA00022605"/>
    </source>
</evidence>
<feature type="compositionally biased region" description="Pro residues" evidence="15">
    <location>
        <begin position="484"/>
        <end position="502"/>
    </location>
</feature>
<feature type="domain" description="Anthranilate synthase component I N-terminal" evidence="17">
    <location>
        <begin position="21"/>
        <end position="159"/>
    </location>
</feature>
<evidence type="ECO:0000259" key="17">
    <source>
        <dbReference type="Pfam" id="PF04715"/>
    </source>
</evidence>
<dbReference type="NCBIfam" id="TIGR00564">
    <property type="entry name" value="trpE_most"/>
    <property type="match status" value="1"/>
</dbReference>
<evidence type="ECO:0000256" key="14">
    <source>
        <dbReference type="ARBA" id="ARBA00047683"/>
    </source>
</evidence>
<gene>
    <name evidence="18" type="ORF">GBAR_LOCUS13060</name>
</gene>
<dbReference type="Proteomes" id="UP001174909">
    <property type="component" value="Unassembled WGS sequence"/>
</dbReference>
<evidence type="ECO:0000256" key="15">
    <source>
        <dbReference type="SAM" id="MobiDB-lite"/>
    </source>
</evidence>
<feature type="compositionally biased region" description="Basic and acidic residues" evidence="15">
    <location>
        <begin position="507"/>
        <end position="520"/>
    </location>
</feature>
<dbReference type="SUPFAM" id="SSF56322">
    <property type="entry name" value="ADC synthase"/>
    <property type="match status" value="1"/>
</dbReference>
<comment type="caution">
    <text evidence="18">The sequence shown here is derived from an EMBL/GenBank/DDBJ whole genome shotgun (WGS) entry which is preliminary data.</text>
</comment>
<comment type="cofactor">
    <cofactor evidence="1">
        <name>Mg(2+)</name>
        <dbReference type="ChEBI" id="CHEBI:18420"/>
    </cofactor>
</comment>
<dbReference type="Pfam" id="PF04715">
    <property type="entry name" value="Anth_synt_I_N"/>
    <property type="match status" value="1"/>
</dbReference>
<dbReference type="InterPro" id="IPR005256">
    <property type="entry name" value="Anth_synth_I_PabB"/>
</dbReference>
<dbReference type="PANTHER" id="PTHR11236">
    <property type="entry name" value="AMINOBENZOATE/ANTHRANILATE SYNTHASE"/>
    <property type="match status" value="1"/>
</dbReference>
<comment type="pathway">
    <text evidence="2">Amino-acid biosynthesis; L-tryptophan biosynthesis; L-tryptophan from chorismate: step 1/5.</text>
</comment>
<dbReference type="InterPro" id="IPR006805">
    <property type="entry name" value="Anth_synth_I_N"/>
</dbReference>
<keyword evidence="8" id="KW-0479">Metal-binding</keyword>
<evidence type="ECO:0000313" key="19">
    <source>
        <dbReference type="Proteomes" id="UP001174909"/>
    </source>
</evidence>
<keyword evidence="19" id="KW-1185">Reference proteome</keyword>
<dbReference type="GO" id="GO:0000162">
    <property type="term" value="P:L-tryptophan biosynthetic process"/>
    <property type="evidence" value="ECO:0007669"/>
    <property type="project" value="UniProtKB-KW"/>
</dbReference>
<evidence type="ECO:0000313" key="18">
    <source>
        <dbReference type="EMBL" id="CAI8022210.1"/>
    </source>
</evidence>
<evidence type="ECO:0000256" key="6">
    <source>
        <dbReference type="ARBA" id="ARBA00020653"/>
    </source>
</evidence>
<sequence length="520" mass="57181">FRALAKRANLIPVRREILADCDTPVSTFLRVGNRGPAFLMESVEGGESVARYSFLGSRPRVIVESRGNEVKRRYLRDGRTETTESADPLSALRDVLQDVVPANIEGLPPFHGGFVGYLAYDAVRRFERLPESVEDSLGLPDAMFLLADSVLVFDRARNVIQVVVNASVPDASLADQAYDAAEAQIEATVSEIRAPLPYRLGLPGGGSGGRPFPEPVSNTSRERYLEMVRQAKDYVAAGDIIQVVPSQRFETPLTVHPFDFYRALRVVNPSPYMYYLDFDGLVIAGASPEMMTRTEGGTIETRPIAGTRPRGRTPEEDVALAAELLADEKERAEHVMLVDLARNDIGRVASYGRVQVEDFMSIERYSHVMHIVSRVRGELRPDTDAFDALRATFPAGTLSGAPKIRAMEIIDELETERRGVYGGAVGYFSYSGASDTAIAIRTLVAKDGVGYFQAGGGVVAESDPASEYDESCRKADCGARRPPHGPPRPRLAPHAEPLPTPHPRGAARRERTQDDFRHRR</sequence>
<evidence type="ECO:0000256" key="2">
    <source>
        <dbReference type="ARBA" id="ARBA00004873"/>
    </source>
</evidence>
<evidence type="ECO:0000256" key="10">
    <source>
        <dbReference type="ARBA" id="ARBA00022842"/>
    </source>
</evidence>
<keyword evidence="7" id="KW-0028">Amino-acid biosynthesis</keyword>
<keyword evidence="10" id="KW-0460">Magnesium</keyword>
<dbReference type="EC" id="4.1.3.27" evidence="5"/>
<dbReference type="GO" id="GO:0004049">
    <property type="term" value="F:anthranilate synthase activity"/>
    <property type="evidence" value="ECO:0007669"/>
    <property type="project" value="UniProtKB-EC"/>
</dbReference>